<feature type="non-terminal residue" evidence="2">
    <location>
        <position position="1"/>
    </location>
</feature>
<dbReference type="InterPro" id="IPR041682">
    <property type="entry name" value="AAA_14"/>
</dbReference>
<name>T1AKQ1_9ZZZZ</name>
<dbReference type="SUPFAM" id="SSF52540">
    <property type="entry name" value="P-loop containing nucleoside triphosphate hydrolases"/>
    <property type="match status" value="1"/>
</dbReference>
<dbReference type="Pfam" id="PF13173">
    <property type="entry name" value="AAA_14"/>
    <property type="match status" value="1"/>
</dbReference>
<protein>
    <submittedName>
        <fullName evidence="2">AAA family ATPase</fullName>
    </submittedName>
</protein>
<dbReference type="EMBL" id="AUZZ01003102">
    <property type="protein sequence ID" value="EQD57937.1"/>
    <property type="molecule type" value="Genomic_DNA"/>
</dbReference>
<evidence type="ECO:0000259" key="1">
    <source>
        <dbReference type="Pfam" id="PF13173"/>
    </source>
</evidence>
<dbReference type="Gene3D" id="3.40.50.300">
    <property type="entry name" value="P-loop containing nucleotide triphosphate hydrolases"/>
    <property type="match status" value="1"/>
</dbReference>
<organism evidence="2">
    <name type="scientific">mine drainage metagenome</name>
    <dbReference type="NCBI Taxonomy" id="410659"/>
    <lineage>
        <taxon>unclassified sequences</taxon>
        <taxon>metagenomes</taxon>
        <taxon>ecological metagenomes</taxon>
    </lineage>
</organism>
<proteinExistence type="predicted"/>
<dbReference type="PANTHER" id="PTHR33295">
    <property type="entry name" value="ATPASE"/>
    <property type="match status" value="1"/>
</dbReference>
<dbReference type="PANTHER" id="PTHR33295:SF8">
    <property type="entry name" value="AAA+ ATPASE DOMAIN-CONTAINING PROTEIN"/>
    <property type="match status" value="1"/>
</dbReference>
<reference evidence="2" key="2">
    <citation type="journal article" date="2014" name="ISME J.">
        <title>Microbial stratification in low pH oxic and suboxic macroscopic growths along an acid mine drainage.</title>
        <authorList>
            <person name="Mendez-Garcia C."/>
            <person name="Mesa V."/>
            <person name="Sprenger R.R."/>
            <person name="Richter M."/>
            <person name="Diez M.S."/>
            <person name="Solano J."/>
            <person name="Bargiela R."/>
            <person name="Golyshina O.V."/>
            <person name="Manteca A."/>
            <person name="Ramos J.L."/>
            <person name="Gallego J.R."/>
            <person name="Llorente I."/>
            <person name="Martins Dos Santos V.A."/>
            <person name="Jensen O.N."/>
            <person name="Pelaez A.I."/>
            <person name="Sanchez J."/>
            <person name="Ferrer M."/>
        </authorList>
    </citation>
    <scope>NUCLEOTIDE SEQUENCE</scope>
</reference>
<comment type="caution">
    <text evidence="2">The sequence shown here is derived from an EMBL/GenBank/DDBJ whole genome shotgun (WGS) entry which is preliminary data.</text>
</comment>
<gene>
    <name evidence="2" type="ORF">B2A_04603</name>
</gene>
<evidence type="ECO:0000313" key="2">
    <source>
        <dbReference type="EMBL" id="EQD57937.1"/>
    </source>
</evidence>
<feature type="non-terminal residue" evidence="2">
    <location>
        <position position="152"/>
    </location>
</feature>
<feature type="domain" description="AAA" evidence="1">
    <location>
        <begin position="17"/>
        <end position="93"/>
    </location>
</feature>
<sequence length="152" mass="17868">KRYELEDVLDSYQRHILHNTFENVSDKVFVFLDEIQKIDDWENKVKVVYDLYPKVKFILSGSASIALRKAAKESLAGRIFDFVLDPLSFAEFLEMRGMNILKIKENPKLWQSSLLPLFDRYIKYGAFPELVNIDDEEVARKYISEDVIEKIV</sequence>
<dbReference type="InterPro" id="IPR027417">
    <property type="entry name" value="P-loop_NTPase"/>
</dbReference>
<accession>T1AKQ1</accession>
<dbReference type="AlphaFoldDB" id="T1AKQ1"/>
<reference evidence="2" key="1">
    <citation type="submission" date="2013-08" db="EMBL/GenBank/DDBJ databases">
        <authorList>
            <person name="Mendez C."/>
            <person name="Richter M."/>
            <person name="Ferrer M."/>
            <person name="Sanchez J."/>
        </authorList>
    </citation>
    <scope>NUCLEOTIDE SEQUENCE</scope>
</reference>